<dbReference type="InterPro" id="IPR011576">
    <property type="entry name" value="Pyridox_Oxase_N"/>
</dbReference>
<dbReference type="RefSeq" id="WP_111346623.1">
    <property type="nucleotide sequence ID" value="NZ_JAIWKD010000008.1"/>
</dbReference>
<feature type="domain" description="Pyridoxine 5'-phosphate oxidase dimerisation C-terminal" evidence="9">
    <location>
        <begin position="164"/>
        <end position="204"/>
    </location>
</feature>
<evidence type="ECO:0000259" key="9">
    <source>
        <dbReference type="Pfam" id="PF10590"/>
    </source>
</evidence>
<feature type="binding site" evidence="6">
    <location>
        <position position="120"/>
    </location>
    <ligand>
        <name>substrate</name>
    </ligand>
</feature>
<evidence type="ECO:0000256" key="6">
    <source>
        <dbReference type="HAMAP-Rule" id="MF_01629"/>
    </source>
</evidence>
<evidence type="ECO:0000256" key="7">
    <source>
        <dbReference type="PIRSR" id="PIRSR000190-2"/>
    </source>
</evidence>
<dbReference type="PANTHER" id="PTHR10851">
    <property type="entry name" value="PYRIDOXINE-5-PHOSPHATE OXIDASE"/>
    <property type="match status" value="1"/>
</dbReference>
<dbReference type="NCBIfam" id="TIGR00558">
    <property type="entry name" value="pdxH"/>
    <property type="match status" value="1"/>
</dbReference>
<keyword evidence="2 6" id="KW-0285">Flavoprotein</keyword>
<comment type="caution">
    <text evidence="10">The sequence shown here is derived from an EMBL/GenBank/DDBJ whole genome shotgun (WGS) entry which is preliminary data.</text>
</comment>
<comment type="catalytic activity">
    <reaction evidence="6">
        <text>pyridoxamine 5'-phosphate + O2 + H2O = pyridoxal 5'-phosphate + H2O2 + NH4(+)</text>
        <dbReference type="Rhea" id="RHEA:15817"/>
        <dbReference type="ChEBI" id="CHEBI:15377"/>
        <dbReference type="ChEBI" id="CHEBI:15379"/>
        <dbReference type="ChEBI" id="CHEBI:16240"/>
        <dbReference type="ChEBI" id="CHEBI:28938"/>
        <dbReference type="ChEBI" id="CHEBI:58451"/>
        <dbReference type="ChEBI" id="CHEBI:597326"/>
        <dbReference type="EC" id="1.4.3.5"/>
    </reaction>
</comment>
<evidence type="ECO:0000313" key="10">
    <source>
        <dbReference type="EMBL" id="RAI00566.1"/>
    </source>
</evidence>
<comment type="pathway">
    <text evidence="6">Cofactor metabolism; pyridoxal 5'-phosphate salvage; pyridoxal 5'-phosphate from pyridoxamine 5'-phosphate: step 1/1.</text>
</comment>
<dbReference type="PANTHER" id="PTHR10851:SF0">
    <property type="entry name" value="PYRIDOXINE-5'-PHOSPHATE OXIDASE"/>
    <property type="match status" value="1"/>
</dbReference>
<accession>A0A8B2NLL6</accession>
<dbReference type="GO" id="GO:0004733">
    <property type="term" value="F:pyridoxamine phosphate oxidase activity"/>
    <property type="evidence" value="ECO:0007669"/>
    <property type="project" value="UniProtKB-UniRule"/>
</dbReference>
<comment type="caution">
    <text evidence="6">Lacks conserved residue(s) required for the propagation of feature annotation.</text>
</comment>
<dbReference type="InterPro" id="IPR012349">
    <property type="entry name" value="Split_barrel_FMN-bd"/>
</dbReference>
<dbReference type="AlphaFoldDB" id="A0A8B2NLL6"/>
<feature type="binding site" evidence="6">
    <location>
        <position position="59"/>
    </location>
    <ligand>
        <name>substrate</name>
    </ligand>
</feature>
<dbReference type="SUPFAM" id="SSF50475">
    <property type="entry name" value="FMN-binding split barrel"/>
    <property type="match status" value="1"/>
</dbReference>
<dbReference type="HAMAP" id="MF_01629">
    <property type="entry name" value="PdxH"/>
    <property type="match status" value="1"/>
</dbReference>
<dbReference type="NCBIfam" id="NF004231">
    <property type="entry name" value="PRK05679.1"/>
    <property type="match status" value="1"/>
</dbReference>
<keyword evidence="5 6" id="KW-0664">Pyridoxine biosynthesis</keyword>
<evidence type="ECO:0000256" key="2">
    <source>
        <dbReference type="ARBA" id="ARBA00022630"/>
    </source>
</evidence>
<protein>
    <recommendedName>
        <fullName evidence="6">Pyridoxine/pyridoxamine 5'-phosphate oxidase</fullName>
        <ecNumber evidence="6">1.4.3.5</ecNumber>
    </recommendedName>
    <alternativeName>
        <fullName evidence="6">PNP/PMP oxidase</fullName>
        <shortName evidence="6">PNPOx</shortName>
    </alternativeName>
    <alternativeName>
        <fullName evidence="6">Pyridoxal 5'-phosphate synthase</fullName>
    </alternativeName>
</protein>
<gene>
    <name evidence="6 10" type="primary">pdxH</name>
    <name evidence="10" type="ORF">DLJ53_14990</name>
</gene>
<comment type="function">
    <text evidence="6">Catalyzes the oxidation of either pyridoxine 5'-phosphate (PNP) or pyridoxamine 5'-phosphate (PMP) into pyridoxal 5'-phosphate (PLP).</text>
</comment>
<sequence length="204" mass="22906">MSASLTDAAIAAGTTPDPFELFTQWLEEAWKSEPNDANAMTLATVDAGGLPDARIVLLKGHDADGFVFYTNRESAKGLELRENPKAALLFHWKTLGRQVRVRGAVSLVSDAESDAYYATRPLLSRIGAWASDQSRPAENRKLLEKRVAEREAEFGEEPPRPPHWGGYRITPEAIEFWQAGEFRLHDRFVYRRDGAGYTVQRLFP</sequence>
<dbReference type="PIRSF" id="PIRSF000190">
    <property type="entry name" value="Pyd_amn-ph_oxd"/>
    <property type="match status" value="1"/>
</dbReference>
<feature type="binding site" evidence="6 7">
    <location>
        <begin position="54"/>
        <end position="59"/>
    </location>
    <ligand>
        <name>FMN</name>
        <dbReference type="ChEBI" id="CHEBI:58210"/>
    </ligand>
</feature>
<dbReference type="Gene3D" id="2.30.110.10">
    <property type="entry name" value="Electron Transport, Fmn-binding Protein, Chain A"/>
    <property type="match status" value="1"/>
</dbReference>
<proteinExistence type="inferred from homology"/>
<comment type="similarity">
    <text evidence="1 6">Belongs to the pyridoxamine 5'-phosphate oxidase family.</text>
</comment>
<keyword evidence="3 6" id="KW-0288">FMN</keyword>
<organism evidence="10 11">
    <name type="scientific">Acuticoccus sediminis</name>
    <dbReference type="NCBI Taxonomy" id="2184697"/>
    <lineage>
        <taxon>Bacteria</taxon>
        <taxon>Pseudomonadati</taxon>
        <taxon>Pseudomonadota</taxon>
        <taxon>Alphaproteobacteria</taxon>
        <taxon>Hyphomicrobiales</taxon>
        <taxon>Amorphaceae</taxon>
        <taxon>Acuticoccus</taxon>
    </lineage>
</organism>
<evidence type="ECO:0000256" key="3">
    <source>
        <dbReference type="ARBA" id="ARBA00022643"/>
    </source>
</evidence>
<keyword evidence="4 6" id="KW-0560">Oxidoreductase</keyword>
<dbReference type="PROSITE" id="PS01064">
    <property type="entry name" value="PYRIDOX_OXIDASE"/>
    <property type="match status" value="1"/>
</dbReference>
<comment type="catalytic activity">
    <reaction evidence="6">
        <text>pyridoxine 5'-phosphate + O2 = pyridoxal 5'-phosphate + H2O2</text>
        <dbReference type="Rhea" id="RHEA:15149"/>
        <dbReference type="ChEBI" id="CHEBI:15379"/>
        <dbReference type="ChEBI" id="CHEBI:16240"/>
        <dbReference type="ChEBI" id="CHEBI:58589"/>
        <dbReference type="ChEBI" id="CHEBI:597326"/>
        <dbReference type="EC" id="1.4.3.5"/>
    </reaction>
</comment>
<comment type="subunit">
    <text evidence="6">Homodimer.</text>
</comment>
<feature type="binding site" evidence="6 7">
    <location>
        <position position="76"/>
    </location>
    <ligand>
        <name>FMN</name>
        <dbReference type="ChEBI" id="CHEBI:58210"/>
    </ligand>
</feature>
<name>A0A8B2NLL6_9HYPH</name>
<comment type="cofactor">
    <cofactor evidence="6 7">
        <name>FMN</name>
        <dbReference type="ChEBI" id="CHEBI:58210"/>
    </cofactor>
    <text evidence="6 7">Binds 1 FMN per subunit.</text>
</comment>
<evidence type="ECO:0000256" key="4">
    <source>
        <dbReference type="ARBA" id="ARBA00023002"/>
    </source>
</evidence>
<dbReference type="Pfam" id="PF10590">
    <property type="entry name" value="PNP_phzG_C"/>
    <property type="match status" value="1"/>
</dbReference>
<reference evidence="10 11" key="1">
    <citation type="submission" date="2018-05" db="EMBL/GenBank/DDBJ databases">
        <title>Acuticoccus sediminis sp. nov., isolated from deep-sea sediment of Indian Ocean.</title>
        <authorList>
            <person name="Liu X."/>
            <person name="Lai Q."/>
            <person name="Du Y."/>
            <person name="Sun F."/>
            <person name="Zhang X."/>
            <person name="Wang S."/>
            <person name="Shao Z."/>
        </authorList>
    </citation>
    <scope>NUCLEOTIDE SEQUENCE [LARGE SCALE GENOMIC DNA]</scope>
    <source>
        <strain evidence="10 11">PTG4-2</strain>
    </source>
</reference>
<dbReference type="UniPathway" id="UPA01068">
    <property type="reaction ID" value="UER00304"/>
</dbReference>
<dbReference type="InterPro" id="IPR019740">
    <property type="entry name" value="Pyridox_Oxase_CS"/>
</dbReference>
<dbReference type="Pfam" id="PF01243">
    <property type="entry name" value="PNPOx_N"/>
    <property type="match status" value="1"/>
</dbReference>
<feature type="binding site" evidence="6 7">
    <location>
        <begin position="133"/>
        <end position="134"/>
    </location>
    <ligand>
        <name>FMN</name>
        <dbReference type="ChEBI" id="CHEBI:58210"/>
    </ligand>
</feature>
<evidence type="ECO:0000256" key="1">
    <source>
        <dbReference type="ARBA" id="ARBA00007301"/>
    </source>
</evidence>
<evidence type="ECO:0000313" key="11">
    <source>
        <dbReference type="Proteomes" id="UP000249590"/>
    </source>
</evidence>
<dbReference type="OrthoDB" id="9780392at2"/>
<dbReference type="InterPro" id="IPR019576">
    <property type="entry name" value="Pyridoxamine_oxidase_dimer_C"/>
</dbReference>
<dbReference type="GO" id="GO:0008615">
    <property type="term" value="P:pyridoxine biosynthetic process"/>
    <property type="evidence" value="ECO:0007669"/>
    <property type="project" value="UniProtKB-UniRule"/>
</dbReference>
<feature type="binding site" evidence="6">
    <location>
        <position position="124"/>
    </location>
    <ligand>
        <name>substrate</name>
    </ligand>
</feature>
<feature type="binding site" evidence="6 7">
    <location>
        <position position="98"/>
    </location>
    <ligand>
        <name>FMN</name>
        <dbReference type="ChEBI" id="CHEBI:58210"/>
    </ligand>
</feature>
<dbReference type="EMBL" id="QHHQ01000003">
    <property type="protein sequence ID" value="RAI00566.1"/>
    <property type="molecule type" value="Genomic_DNA"/>
</dbReference>
<dbReference type="EC" id="1.4.3.5" evidence="6"/>
<feature type="binding site" evidence="6">
    <location>
        <position position="116"/>
    </location>
    <ligand>
        <name>substrate</name>
    </ligand>
</feature>
<feature type="binding site" evidence="6 7">
    <location>
        <position position="177"/>
    </location>
    <ligand>
        <name>FMN</name>
        <dbReference type="ChEBI" id="CHEBI:58210"/>
    </ligand>
</feature>
<feature type="binding site" evidence="6">
    <location>
        <begin position="183"/>
        <end position="185"/>
    </location>
    <ligand>
        <name>substrate</name>
    </ligand>
</feature>
<feature type="binding site" evidence="6 7">
    <location>
        <begin position="69"/>
        <end position="70"/>
    </location>
    <ligand>
        <name>FMN</name>
        <dbReference type="ChEBI" id="CHEBI:58210"/>
    </ligand>
</feature>
<evidence type="ECO:0000256" key="5">
    <source>
        <dbReference type="ARBA" id="ARBA00023096"/>
    </source>
</evidence>
<feature type="domain" description="Pyridoxamine 5'-phosphate oxidase N-terminal" evidence="8">
    <location>
        <begin position="26"/>
        <end position="150"/>
    </location>
</feature>
<keyword evidence="11" id="KW-1185">Reference proteome</keyword>
<evidence type="ECO:0000259" key="8">
    <source>
        <dbReference type="Pfam" id="PF01243"/>
    </source>
</evidence>
<comment type="pathway">
    <text evidence="6">Cofactor metabolism; pyridoxal 5'-phosphate salvage; pyridoxal 5'-phosphate from pyridoxine 5'-phosphate: step 1/1.</text>
</comment>
<feature type="binding site" evidence="6 7">
    <location>
        <position position="187"/>
    </location>
    <ligand>
        <name>FMN</name>
        <dbReference type="ChEBI" id="CHEBI:58210"/>
    </ligand>
</feature>
<dbReference type="GO" id="GO:0010181">
    <property type="term" value="F:FMN binding"/>
    <property type="evidence" value="ECO:0007669"/>
    <property type="project" value="UniProtKB-UniRule"/>
</dbReference>
<dbReference type="Proteomes" id="UP000249590">
    <property type="component" value="Unassembled WGS sequence"/>
</dbReference>
<dbReference type="InterPro" id="IPR000659">
    <property type="entry name" value="Pyridox_Oxase"/>
</dbReference>